<feature type="domain" description="Chromosomal replication initiator DnaA C-terminal" evidence="1">
    <location>
        <begin position="21"/>
        <end position="90"/>
    </location>
</feature>
<dbReference type="GO" id="GO:0005524">
    <property type="term" value="F:ATP binding"/>
    <property type="evidence" value="ECO:0007669"/>
    <property type="project" value="InterPro"/>
</dbReference>
<reference evidence="2 3" key="1">
    <citation type="submission" date="2020-08" db="EMBL/GenBank/DDBJ databases">
        <title>Genomic Encyclopedia of Type Strains, Phase IV (KMG-IV): sequencing the most valuable type-strain genomes for metagenomic binning, comparative biology and taxonomic classification.</title>
        <authorList>
            <person name="Goeker M."/>
        </authorList>
    </citation>
    <scope>NUCLEOTIDE SEQUENCE [LARGE SCALE GENOMIC DNA]</scope>
    <source>
        <strain evidence="2 3">DSM 23447</strain>
    </source>
</reference>
<dbReference type="CDD" id="cd06571">
    <property type="entry name" value="Bac_DnaA_C"/>
    <property type="match status" value="1"/>
</dbReference>
<dbReference type="InterPro" id="IPR013159">
    <property type="entry name" value="DnaA_C"/>
</dbReference>
<evidence type="ECO:0000259" key="1">
    <source>
        <dbReference type="SMART" id="SM00760"/>
    </source>
</evidence>
<dbReference type="GO" id="GO:0006270">
    <property type="term" value="P:DNA replication initiation"/>
    <property type="evidence" value="ECO:0007669"/>
    <property type="project" value="InterPro"/>
</dbReference>
<gene>
    <name evidence="2" type="ORF">GGR20_000699</name>
</gene>
<dbReference type="GO" id="GO:0006275">
    <property type="term" value="P:regulation of DNA replication"/>
    <property type="evidence" value="ECO:0007669"/>
    <property type="project" value="InterPro"/>
</dbReference>
<evidence type="ECO:0000313" key="3">
    <source>
        <dbReference type="Proteomes" id="UP000547011"/>
    </source>
</evidence>
<dbReference type="GO" id="GO:0043565">
    <property type="term" value="F:sequence-specific DNA binding"/>
    <property type="evidence" value="ECO:0007669"/>
    <property type="project" value="InterPro"/>
</dbReference>
<protein>
    <submittedName>
        <fullName evidence="2">Chromosomal replication initiation ATPase DnaA</fullName>
    </submittedName>
</protein>
<dbReference type="InterPro" id="IPR010921">
    <property type="entry name" value="Trp_repressor/repl_initiator"/>
</dbReference>
<name>A0A7W6IL54_9HYPH</name>
<dbReference type="SMART" id="SM00760">
    <property type="entry name" value="Bac_DnaA_C"/>
    <property type="match status" value="1"/>
</dbReference>
<dbReference type="Proteomes" id="UP000547011">
    <property type="component" value="Unassembled WGS sequence"/>
</dbReference>
<organism evidence="2 3">
    <name type="scientific">Devosia subaequoris</name>
    <dbReference type="NCBI Taxonomy" id="395930"/>
    <lineage>
        <taxon>Bacteria</taxon>
        <taxon>Pseudomonadati</taxon>
        <taxon>Pseudomonadota</taxon>
        <taxon>Alphaproteobacteria</taxon>
        <taxon>Hyphomicrobiales</taxon>
        <taxon>Devosiaceae</taxon>
        <taxon>Devosia</taxon>
    </lineage>
</organism>
<dbReference type="EMBL" id="JACIEW010000001">
    <property type="protein sequence ID" value="MBB4051081.1"/>
    <property type="molecule type" value="Genomic_DNA"/>
</dbReference>
<sequence>MELVNHNVAPACLAVRIDQTAVRQAALLVAQHAEIDVAMLFHRQRCRTDTARARQLAMYLAHVVLGESLTDIGLVFGRDRTTVSYACSLIEDMRDDLDFDRKVTDLELRLQTLAGLDHV</sequence>
<dbReference type="AlphaFoldDB" id="A0A7W6IL54"/>
<dbReference type="Gene3D" id="1.10.1750.10">
    <property type="match status" value="1"/>
</dbReference>
<dbReference type="RefSeq" id="WP_183309810.1">
    <property type="nucleotide sequence ID" value="NZ_JACIEW010000001.1"/>
</dbReference>
<dbReference type="SUPFAM" id="SSF48295">
    <property type="entry name" value="TrpR-like"/>
    <property type="match status" value="1"/>
</dbReference>
<evidence type="ECO:0000313" key="2">
    <source>
        <dbReference type="EMBL" id="MBB4051081.1"/>
    </source>
</evidence>
<proteinExistence type="predicted"/>
<accession>A0A7W6IL54</accession>
<keyword evidence="3" id="KW-1185">Reference proteome</keyword>
<comment type="caution">
    <text evidence="2">The sequence shown here is derived from an EMBL/GenBank/DDBJ whole genome shotgun (WGS) entry which is preliminary data.</text>
</comment>
<dbReference type="Pfam" id="PF08299">
    <property type="entry name" value="Bac_DnaA_C"/>
    <property type="match status" value="1"/>
</dbReference>